<name>A0A1I6FNA0_9FLAO</name>
<accession>A0A1I6FNA0</accession>
<dbReference type="InterPro" id="IPR011053">
    <property type="entry name" value="Single_hybrid_motif"/>
</dbReference>
<dbReference type="SUPFAM" id="SSF51230">
    <property type="entry name" value="Single hybrid motif"/>
    <property type="match status" value="1"/>
</dbReference>
<proteinExistence type="predicted"/>
<dbReference type="CDD" id="cd06850">
    <property type="entry name" value="biotinyl_domain"/>
    <property type="match status" value="1"/>
</dbReference>
<protein>
    <submittedName>
        <fullName evidence="3">Biotin-requiring enzyme</fullName>
    </submittedName>
</protein>
<evidence type="ECO:0000256" key="1">
    <source>
        <dbReference type="ARBA" id="ARBA00023267"/>
    </source>
</evidence>
<dbReference type="PROSITE" id="PS00188">
    <property type="entry name" value="BIOTIN"/>
    <property type="match status" value="1"/>
</dbReference>
<dbReference type="EMBL" id="FOYQ01000001">
    <property type="protein sequence ID" value="SFR31400.1"/>
    <property type="molecule type" value="Genomic_DNA"/>
</dbReference>
<dbReference type="PANTHER" id="PTHR45266:SF3">
    <property type="entry name" value="OXALOACETATE DECARBOXYLASE ALPHA CHAIN"/>
    <property type="match status" value="1"/>
</dbReference>
<dbReference type="InterPro" id="IPR001882">
    <property type="entry name" value="Biotin_BS"/>
</dbReference>
<dbReference type="RefSeq" id="WP_177218236.1">
    <property type="nucleotide sequence ID" value="NZ_FOYQ01000001.1"/>
</dbReference>
<evidence type="ECO:0000313" key="4">
    <source>
        <dbReference type="Proteomes" id="UP000199534"/>
    </source>
</evidence>
<evidence type="ECO:0000313" key="3">
    <source>
        <dbReference type="EMBL" id="SFR31400.1"/>
    </source>
</evidence>
<feature type="domain" description="Lipoyl-binding" evidence="2">
    <location>
        <begin position="80"/>
        <end position="162"/>
    </location>
</feature>
<dbReference type="AlphaFoldDB" id="A0A1I6FNA0"/>
<dbReference type="Proteomes" id="UP000199534">
    <property type="component" value="Unassembled WGS sequence"/>
</dbReference>
<keyword evidence="1" id="KW-0092">Biotin</keyword>
<dbReference type="STRING" id="400055.SAMN04490243_0208"/>
<dbReference type="Gene3D" id="2.40.50.100">
    <property type="match status" value="1"/>
</dbReference>
<dbReference type="Pfam" id="PF00364">
    <property type="entry name" value="Biotin_lipoyl"/>
    <property type="match status" value="1"/>
</dbReference>
<dbReference type="InterPro" id="IPR050709">
    <property type="entry name" value="Biotin_Carboxyl_Carrier/Decarb"/>
</dbReference>
<dbReference type="FunFam" id="2.40.50.100:FF:000003">
    <property type="entry name" value="Acetyl-CoA carboxylase biotin carboxyl carrier protein"/>
    <property type="match status" value="1"/>
</dbReference>
<evidence type="ECO:0000259" key="2">
    <source>
        <dbReference type="PROSITE" id="PS50968"/>
    </source>
</evidence>
<organism evidence="3 4">
    <name type="scientific">Robiginitalea myxolifaciens</name>
    <dbReference type="NCBI Taxonomy" id="400055"/>
    <lineage>
        <taxon>Bacteria</taxon>
        <taxon>Pseudomonadati</taxon>
        <taxon>Bacteroidota</taxon>
        <taxon>Flavobacteriia</taxon>
        <taxon>Flavobacteriales</taxon>
        <taxon>Flavobacteriaceae</taxon>
        <taxon>Robiginitalea</taxon>
    </lineage>
</organism>
<gene>
    <name evidence="3" type="ORF">SAMN04490243_0208</name>
</gene>
<keyword evidence="4" id="KW-1185">Reference proteome</keyword>
<sequence>MSNQYRLTVAGYGTFELNEAAAGAAEVIEEAAGGKLHVLDGEQRFQARIQSGGFPQKHYEVLVGNTTYEVQIADALDLQIEAMGYSLNSASSVSQIEAPMPGLILSLEVEAGDTVEEGQTLLVLEAMKMENAIRSPRDGKIKAVAVSAGMAVDKKALLLEFED</sequence>
<dbReference type="PROSITE" id="PS50968">
    <property type="entry name" value="BIOTINYL_LIPOYL"/>
    <property type="match status" value="1"/>
</dbReference>
<dbReference type="PANTHER" id="PTHR45266">
    <property type="entry name" value="OXALOACETATE DECARBOXYLASE ALPHA CHAIN"/>
    <property type="match status" value="1"/>
</dbReference>
<dbReference type="InterPro" id="IPR000089">
    <property type="entry name" value="Biotin_lipoyl"/>
</dbReference>
<reference evidence="3 4" key="1">
    <citation type="submission" date="2016-10" db="EMBL/GenBank/DDBJ databases">
        <authorList>
            <person name="de Groot N.N."/>
        </authorList>
    </citation>
    <scope>NUCLEOTIDE SEQUENCE [LARGE SCALE GENOMIC DNA]</scope>
    <source>
        <strain evidence="3 4">DSM 21019</strain>
    </source>
</reference>